<dbReference type="SUPFAM" id="SSF46689">
    <property type="entry name" value="Homeodomain-like"/>
    <property type="match status" value="2"/>
</dbReference>
<evidence type="ECO:0000313" key="5">
    <source>
        <dbReference type="EMBL" id="ANY68227.1"/>
    </source>
</evidence>
<reference evidence="5" key="1">
    <citation type="submission" date="2016-08" db="EMBL/GenBank/DDBJ databases">
        <title>Complete Genome Seqeunce of Paenibacillus sp. BIHB 4019 from tea rhizoplane.</title>
        <authorList>
            <person name="Thakur R."/>
            <person name="Swarnkar M.K."/>
            <person name="Gulati A."/>
        </authorList>
    </citation>
    <scope>NUCLEOTIDE SEQUENCE [LARGE SCALE GENOMIC DNA]</scope>
    <source>
        <strain evidence="5">BIHB4019</strain>
    </source>
</reference>
<feature type="domain" description="HTH araC/xylS-type" evidence="4">
    <location>
        <begin position="159"/>
        <end position="257"/>
    </location>
</feature>
<keyword evidence="1" id="KW-0805">Transcription regulation</keyword>
<protein>
    <recommendedName>
        <fullName evidence="4">HTH araC/xylS-type domain-containing protein</fullName>
    </recommendedName>
</protein>
<sequence length="269" mass="31247">MSKIQFYSLISQQSITINRKSQRPLQLIQGDQIMLLLALNPMELMQEQRSISLGREEILLAAGPLCIAPQHDLTISYKGIVYNIEGDPSDEKAEWTISITKPADRELAQQLLKKPVQTEQDIHALERYLRLFIQSNPVRKVCGMESARRSYEQVDKRISFVYRYMLLHYEKPLTLHDLSKLVGCHPVYLSSVYTRVYQVSPMQHLQQIRMRKASVFVRSTTMKMKEIAHSIGYVSSSQFGSIYKRYYGVSPNRDRVAAMMKTNWIEPHY</sequence>
<dbReference type="PROSITE" id="PS00041">
    <property type="entry name" value="HTH_ARAC_FAMILY_1"/>
    <property type="match status" value="1"/>
</dbReference>
<dbReference type="EMBL" id="CP016808">
    <property type="protein sequence ID" value="ANY68227.1"/>
    <property type="molecule type" value="Genomic_DNA"/>
</dbReference>
<dbReference type="PRINTS" id="PR00032">
    <property type="entry name" value="HTHARAC"/>
</dbReference>
<dbReference type="InterPro" id="IPR020449">
    <property type="entry name" value="Tscrpt_reg_AraC-type_HTH"/>
</dbReference>
<evidence type="ECO:0000256" key="2">
    <source>
        <dbReference type="ARBA" id="ARBA00023125"/>
    </source>
</evidence>
<evidence type="ECO:0000256" key="1">
    <source>
        <dbReference type="ARBA" id="ARBA00023015"/>
    </source>
</evidence>
<dbReference type="Pfam" id="PF12833">
    <property type="entry name" value="HTH_18"/>
    <property type="match status" value="1"/>
</dbReference>
<dbReference type="SMART" id="SM00342">
    <property type="entry name" value="HTH_ARAC"/>
    <property type="match status" value="1"/>
</dbReference>
<dbReference type="PANTHER" id="PTHR43280:SF2">
    <property type="entry name" value="HTH-TYPE TRANSCRIPTIONAL REGULATOR EXSA"/>
    <property type="match status" value="1"/>
</dbReference>
<dbReference type="InterPro" id="IPR018060">
    <property type="entry name" value="HTH_AraC"/>
</dbReference>
<dbReference type="PANTHER" id="PTHR43280">
    <property type="entry name" value="ARAC-FAMILY TRANSCRIPTIONAL REGULATOR"/>
    <property type="match status" value="1"/>
</dbReference>
<dbReference type="Gene3D" id="1.10.10.60">
    <property type="entry name" value="Homeodomain-like"/>
    <property type="match status" value="2"/>
</dbReference>
<dbReference type="GO" id="GO:0003700">
    <property type="term" value="F:DNA-binding transcription factor activity"/>
    <property type="evidence" value="ECO:0007669"/>
    <property type="project" value="InterPro"/>
</dbReference>
<proteinExistence type="predicted"/>
<keyword evidence="3" id="KW-0804">Transcription</keyword>
<evidence type="ECO:0000256" key="3">
    <source>
        <dbReference type="ARBA" id="ARBA00023163"/>
    </source>
</evidence>
<keyword evidence="2" id="KW-0238">DNA-binding</keyword>
<dbReference type="InterPro" id="IPR009057">
    <property type="entry name" value="Homeodomain-like_sf"/>
</dbReference>
<dbReference type="AlphaFoldDB" id="A0A1B2DKH1"/>
<dbReference type="PROSITE" id="PS01124">
    <property type="entry name" value="HTH_ARAC_FAMILY_2"/>
    <property type="match status" value="1"/>
</dbReference>
<gene>
    <name evidence="5" type="ORF">BBD42_18395</name>
</gene>
<dbReference type="GO" id="GO:0043565">
    <property type="term" value="F:sequence-specific DNA binding"/>
    <property type="evidence" value="ECO:0007669"/>
    <property type="project" value="InterPro"/>
</dbReference>
<name>A0A1B2DKH1_9BACL</name>
<accession>A0A1B2DKH1</accession>
<organism evidence="5">
    <name type="scientific">Paenibacillus sp. BIHB 4019</name>
    <dbReference type="NCBI Taxonomy" id="1870819"/>
    <lineage>
        <taxon>Bacteria</taxon>
        <taxon>Bacillati</taxon>
        <taxon>Bacillota</taxon>
        <taxon>Bacilli</taxon>
        <taxon>Bacillales</taxon>
        <taxon>Paenibacillaceae</taxon>
        <taxon>Paenibacillus</taxon>
    </lineage>
</organism>
<dbReference type="RefSeq" id="WP_099519376.1">
    <property type="nucleotide sequence ID" value="NZ_CP016808.1"/>
</dbReference>
<dbReference type="InterPro" id="IPR018062">
    <property type="entry name" value="HTH_AraC-typ_CS"/>
</dbReference>
<evidence type="ECO:0000259" key="4">
    <source>
        <dbReference type="PROSITE" id="PS01124"/>
    </source>
</evidence>